<evidence type="ECO:0000313" key="2">
    <source>
        <dbReference type="Proteomes" id="UP001642484"/>
    </source>
</evidence>
<dbReference type="EMBL" id="CAXAMN010003703">
    <property type="protein sequence ID" value="CAK9005816.1"/>
    <property type="molecule type" value="Genomic_DNA"/>
</dbReference>
<organism evidence="1 2">
    <name type="scientific">Durusdinium trenchii</name>
    <dbReference type="NCBI Taxonomy" id="1381693"/>
    <lineage>
        <taxon>Eukaryota</taxon>
        <taxon>Sar</taxon>
        <taxon>Alveolata</taxon>
        <taxon>Dinophyceae</taxon>
        <taxon>Suessiales</taxon>
        <taxon>Symbiodiniaceae</taxon>
        <taxon>Durusdinium</taxon>
    </lineage>
</organism>
<gene>
    <name evidence="1" type="ORF">CCMP2556_LOCUS8212</name>
</gene>
<name>A0ABP0IUQ4_9DINO</name>
<proteinExistence type="predicted"/>
<keyword evidence="2" id="KW-1185">Reference proteome</keyword>
<comment type="caution">
    <text evidence="1">The sequence shown here is derived from an EMBL/GenBank/DDBJ whole genome shotgun (WGS) entry which is preliminary data.</text>
</comment>
<reference evidence="1 2" key="1">
    <citation type="submission" date="2024-02" db="EMBL/GenBank/DDBJ databases">
        <authorList>
            <person name="Chen Y."/>
            <person name="Shah S."/>
            <person name="Dougan E. K."/>
            <person name="Thang M."/>
            <person name="Chan C."/>
        </authorList>
    </citation>
    <scope>NUCLEOTIDE SEQUENCE [LARGE SCALE GENOMIC DNA]</scope>
</reference>
<protein>
    <submittedName>
        <fullName evidence="1">Uncharacterized protein</fullName>
    </submittedName>
</protein>
<evidence type="ECO:0000313" key="1">
    <source>
        <dbReference type="EMBL" id="CAK9005816.1"/>
    </source>
</evidence>
<sequence length="319" mass="34702">MKQLFLGPVSHCTAMAMNLLPRCASVHHQSGACRSPFLTPSEGLATLNPPAWHQCHAKSGIGNGFLGRPVNIIAPMICISRALRLKVRAQRTEYSATFEDLKIQCTGDVVRSYLHTTALSAELLRGPGGRSKFVSQEACKALVEAESVCKGFLPQVLRGSALVSKILDLLVESFRDAASGSNSFRALETPLLTFHNKAPLNMRKALQGRIVSAAGKLLSSPPETYPLGISLTALAAAVRGPGGCAQEGFPNVWVGYFKLCLYLCHVGVWKLNMLVAKPIICGPLTHHLRQRCKNVAVCDIQWSRTQKVQSRHRRLTAVQ</sequence>
<dbReference type="Proteomes" id="UP001642484">
    <property type="component" value="Unassembled WGS sequence"/>
</dbReference>
<accession>A0ABP0IUQ4</accession>